<dbReference type="InterPro" id="IPR027268">
    <property type="entry name" value="Peptidase_M4/M1_CTD_sf"/>
</dbReference>
<dbReference type="GO" id="GO:0006508">
    <property type="term" value="P:proteolysis"/>
    <property type="evidence" value="ECO:0007669"/>
    <property type="project" value="UniProtKB-KW"/>
</dbReference>
<evidence type="ECO:0000256" key="11">
    <source>
        <dbReference type="ARBA" id="ARBA00022833"/>
    </source>
</evidence>
<evidence type="ECO:0000256" key="2">
    <source>
        <dbReference type="ARBA" id="ARBA00004401"/>
    </source>
</evidence>
<evidence type="ECO:0000256" key="3">
    <source>
        <dbReference type="ARBA" id="ARBA00010136"/>
    </source>
</evidence>
<evidence type="ECO:0000256" key="18">
    <source>
        <dbReference type="ARBA" id="ARBA00023180"/>
    </source>
</evidence>
<evidence type="ECO:0000256" key="16">
    <source>
        <dbReference type="ARBA" id="ARBA00023136"/>
    </source>
</evidence>
<dbReference type="EC" id="3.4.11.-" evidence="23"/>
<evidence type="ECO:0000256" key="14">
    <source>
        <dbReference type="ARBA" id="ARBA00022989"/>
    </source>
</evidence>
<evidence type="ECO:0000313" key="28">
    <source>
        <dbReference type="EMBL" id="KAK9964820.1"/>
    </source>
</evidence>
<comment type="subunit">
    <text evidence="4">Homodimer; disulfide-linked.</text>
</comment>
<evidence type="ECO:0000256" key="6">
    <source>
        <dbReference type="ARBA" id="ARBA00022475"/>
    </source>
</evidence>
<keyword evidence="6" id="KW-1003">Cell membrane</keyword>
<keyword evidence="7 23" id="KW-0645">Protease</keyword>
<feature type="domain" description="ERAP1-like C-terminal" evidence="26">
    <location>
        <begin position="613"/>
        <end position="936"/>
    </location>
</feature>
<gene>
    <name evidence="28" type="ORF">ABG768_005961</name>
</gene>
<sequence>MESLEFEKKEKRYLIRGKHAAIICAVVIVTGVAVGLGVGLSQKTSSSEDETKPTPTPSPTTPPDDRGPCKTSNNTNGGWNNFRLPDYMVPFHYDLHLEPDLNTDIYTGSVSIHLTLTQPSQHLWLHIRETFVTEVPTLQRSGPSRLTSVRVKECFKYTPQEYVVVETAEQLSVTGTGEHYILTLHFQGWLNGSLVGFYRTTYQENGVTKKIAATDHEPTDARKSFPCFDEPNKKATYTISITHDSAYEALSNMPVENKETVSNGKTKTSFKKSVIMSTYLVCFAVHQFTYVEQTSNRGIPLRIYVQPLQISTAEYAANVTKIIFDYFEEYFDMEYSIEKLDKIAIPDFGTGAMENWGLITYRETNLLFDDKESSSINKQRVASVIAHELVHQWFGNIVTMDWWDDLWLNEGFASFFEYVGVEQAESDWGMRDIILINDVFPVMVDDALLSSHPIIVDVSSPAEITSVFDAISYNKGASILRMLEELLGRDTFRDGCRRYLKAYPFQNAKTADFWKALADESGLPVADIMDTWTKQMGYPLLQLTNTDTEAKLTQKRFLLDPNADPSQPTTPLGYKWTIPVKWRTLDSKNNSFLFDKGQTEAVISGYSPANDGLIKVNKDHMGFYRVNHHDSVWSAIAEQLFTDHTVYDATDRSSYIDDVFAFGRADIVDYGNAFNLTRYLANETEYIVWDRVATSISYVRGMLADDRTLYPKFQKLFRDHVQKISSELGWIDEGTQTQRLLRETVLGIACQMNDQVALDQASDIFNKWIDGTISSVAVNLRLLVYRYGMKNSKSDLESRSWEIMFQRYLSATLAQEKDKLLYGLASVENVNLLHRLLEAAKNESIIRSQDVFSLVQYVSRNAYGKTMAWDWMTLNWDYLVNRYTINDRNLGRLPSRITSTYNTELQLWKMEHFFALNPNAGAGEMPRKQAIETVKNNIEWIRRNQEEIRVWLENNVMEDSSI</sequence>
<proteinExistence type="inferred from homology"/>
<keyword evidence="18" id="KW-0325">Glycoprotein</keyword>
<keyword evidence="17" id="KW-1015">Disulfide bond</keyword>
<evidence type="ECO:0000256" key="15">
    <source>
        <dbReference type="ARBA" id="ARBA00023049"/>
    </source>
</evidence>
<feature type="region of interest" description="Disordered" evidence="24">
    <location>
        <begin position="41"/>
        <end position="77"/>
    </location>
</feature>
<comment type="catalytic activity">
    <reaction evidence="1">
        <text>Release of N-terminal glutamate (and to a lesser extent aspartate) from a peptide.</text>
        <dbReference type="EC" id="3.4.11.7"/>
    </reaction>
</comment>
<dbReference type="PRINTS" id="PR00756">
    <property type="entry name" value="ALADIPTASE"/>
</dbReference>
<dbReference type="Gene3D" id="1.10.390.10">
    <property type="entry name" value="Neutral Protease Domain 2"/>
    <property type="match status" value="1"/>
</dbReference>
<evidence type="ECO:0000313" key="29">
    <source>
        <dbReference type="Proteomes" id="UP001479290"/>
    </source>
</evidence>
<comment type="caution">
    <text evidence="28">The sequence shown here is derived from an EMBL/GenBank/DDBJ whole genome shotgun (WGS) entry which is preliminary data.</text>
</comment>
<feature type="binding site" evidence="21">
    <location>
        <position position="410"/>
    </location>
    <ligand>
        <name>Zn(2+)</name>
        <dbReference type="ChEBI" id="CHEBI:29105"/>
        <note>catalytic</note>
    </ligand>
</feature>
<keyword evidence="12" id="KW-0106">Calcium</keyword>
<dbReference type="GO" id="GO:0005886">
    <property type="term" value="C:plasma membrane"/>
    <property type="evidence" value="ECO:0007669"/>
    <property type="project" value="UniProtKB-SubCell"/>
</dbReference>
<dbReference type="GO" id="GO:0005615">
    <property type="term" value="C:extracellular space"/>
    <property type="evidence" value="ECO:0007669"/>
    <property type="project" value="TreeGrafter"/>
</dbReference>
<name>A0AAW1ZU39_CULAL</name>
<keyword evidence="9 21" id="KW-0479">Metal-binding</keyword>
<dbReference type="FunFam" id="1.10.390.10:FF:000016">
    <property type="entry name" value="Glutamyl aminopeptidase"/>
    <property type="match status" value="1"/>
</dbReference>
<evidence type="ECO:0000256" key="7">
    <source>
        <dbReference type="ARBA" id="ARBA00022670"/>
    </source>
</evidence>
<dbReference type="Pfam" id="PF17900">
    <property type="entry name" value="Peptidase_M1_N"/>
    <property type="match status" value="1"/>
</dbReference>
<dbReference type="InterPro" id="IPR001930">
    <property type="entry name" value="Peptidase_M1"/>
</dbReference>
<dbReference type="Pfam" id="PF11838">
    <property type="entry name" value="ERAP1_C"/>
    <property type="match status" value="1"/>
</dbReference>
<dbReference type="GO" id="GO:0008217">
    <property type="term" value="P:regulation of blood pressure"/>
    <property type="evidence" value="ECO:0007669"/>
    <property type="project" value="TreeGrafter"/>
</dbReference>
<dbReference type="PANTHER" id="PTHR11533">
    <property type="entry name" value="PROTEASE M1 ZINC METALLOPROTEASE"/>
    <property type="match status" value="1"/>
</dbReference>
<protein>
    <recommendedName>
        <fullName evidence="23">Aminopeptidase</fullName>
        <ecNumber evidence="23">3.4.11.-</ecNumber>
    </recommendedName>
</protein>
<dbReference type="FunFam" id="2.60.40.1730:FF:000006">
    <property type="entry name" value="Aminopeptidase"/>
    <property type="match status" value="1"/>
</dbReference>
<dbReference type="AlphaFoldDB" id="A0AAW1ZU39"/>
<feature type="site" description="Transition state stabilizer" evidence="22">
    <location>
        <position position="473"/>
    </location>
</feature>
<evidence type="ECO:0000256" key="21">
    <source>
        <dbReference type="PIRSR" id="PIRSR634016-3"/>
    </source>
</evidence>
<comment type="cofactor">
    <cofactor evidence="21 23">
        <name>Zn(2+)</name>
        <dbReference type="ChEBI" id="CHEBI:29105"/>
    </cofactor>
    <text evidence="21 23">Binds 1 zinc ion per subunit.</text>
</comment>
<reference evidence="28 29" key="1">
    <citation type="submission" date="2024-05" db="EMBL/GenBank/DDBJ databases">
        <title>A high-quality chromosomal-level genome assembly of Topmouth culter (Culter alburnus).</title>
        <authorList>
            <person name="Zhao H."/>
        </authorList>
    </citation>
    <scope>NUCLEOTIDE SEQUENCE [LARGE SCALE GENOMIC DNA]</scope>
    <source>
        <strain evidence="28">CATC2023</strain>
        <tissue evidence="28">Muscle</tissue>
    </source>
</reference>
<keyword evidence="16 23" id="KW-0472">Membrane</keyword>
<keyword evidence="8 23" id="KW-0812">Transmembrane</keyword>
<feature type="active site" description="Proton acceptor" evidence="19">
    <location>
        <position position="388"/>
    </location>
</feature>
<accession>A0AAW1ZU39</accession>
<dbReference type="GO" id="GO:0004230">
    <property type="term" value="F:glutamyl aminopeptidase activity"/>
    <property type="evidence" value="ECO:0007669"/>
    <property type="project" value="UniProtKB-EC"/>
</dbReference>
<dbReference type="FunFam" id="1.25.50.20:FF:000001">
    <property type="entry name" value="Aminopeptidase"/>
    <property type="match status" value="1"/>
</dbReference>
<feature type="binding site" evidence="20">
    <location>
        <position position="217"/>
    </location>
    <ligand>
        <name>substrate</name>
    </ligand>
</feature>
<evidence type="ECO:0000256" key="20">
    <source>
        <dbReference type="PIRSR" id="PIRSR634016-2"/>
    </source>
</evidence>
<evidence type="ECO:0000256" key="8">
    <source>
        <dbReference type="ARBA" id="ARBA00022692"/>
    </source>
</evidence>
<evidence type="ECO:0000256" key="24">
    <source>
        <dbReference type="SAM" id="MobiDB-lite"/>
    </source>
</evidence>
<dbReference type="InterPro" id="IPR014782">
    <property type="entry name" value="Peptidase_M1_dom"/>
</dbReference>
<evidence type="ECO:0000256" key="23">
    <source>
        <dbReference type="RuleBase" id="RU364040"/>
    </source>
</evidence>
<comment type="subcellular location">
    <subcellularLocation>
        <location evidence="2">Cell membrane</location>
        <topology evidence="2">Single-pass type II membrane protein</topology>
    </subcellularLocation>
</comment>
<keyword evidence="10 23" id="KW-0378">Hydrolase</keyword>
<dbReference type="GO" id="GO:0042277">
    <property type="term" value="F:peptide binding"/>
    <property type="evidence" value="ECO:0007669"/>
    <property type="project" value="TreeGrafter"/>
</dbReference>
<dbReference type="InterPro" id="IPR042097">
    <property type="entry name" value="Aminopeptidase_N-like_N_sf"/>
</dbReference>
<dbReference type="Proteomes" id="UP001479290">
    <property type="component" value="Unassembled WGS sequence"/>
</dbReference>
<dbReference type="InterPro" id="IPR045357">
    <property type="entry name" value="Aminopeptidase_N-like_N"/>
</dbReference>
<keyword evidence="29" id="KW-1185">Reference proteome</keyword>
<dbReference type="Gene3D" id="1.25.50.20">
    <property type="match status" value="1"/>
</dbReference>
<evidence type="ECO:0000256" key="10">
    <source>
        <dbReference type="ARBA" id="ARBA00022801"/>
    </source>
</evidence>
<keyword evidence="15 23" id="KW-0482">Metalloprotease</keyword>
<feature type="binding site" evidence="21">
    <location>
        <position position="391"/>
    </location>
    <ligand>
        <name>Zn(2+)</name>
        <dbReference type="ChEBI" id="CHEBI:29105"/>
        <note>catalytic</note>
    </ligand>
</feature>
<evidence type="ECO:0000259" key="25">
    <source>
        <dbReference type="Pfam" id="PF01433"/>
    </source>
</evidence>
<evidence type="ECO:0000256" key="19">
    <source>
        <dbReference type="PIRSR" id="PIRSR634016-1"/>
    </source>
</evidence>
<evidence type="ECO:0000256" key="17">
    <source>
        <dbReference type="ARBA" id="ARBA00023157"/>
    </source>
</evidence>
<dbReference type="GO" id="GO:0043171">
    <property type="term" value="P:peptide catabolic process"/>
    <property type="evidence" value="ECO:0007669"/>
    <property type="project" value="TreeGrafter"/>
</dbReference>
<dbReference type="Gene3D" id="2.60.40.1910">
    <property type="match status" value="1"/>
</dbReference>
<dbReference type="GO" id="GO:0005737">
    <property type="term" value="C:cytoplasm"/>
    <property type="evidence" value="ECO:0007669"/>
    <property type="project" value="TreeGrafter"/>
</dbReference>
<dbReference type="GO" id="GO:0070006">
    <property type="term" value="F:metalloaminopeptidase activity"/>
    <property type="evidence" value="ECO:0007669"/>
    <property type="project" value="TreeGrafter"/>
</dbReference>
<feature type="binding site" evidence="21">
    <location>
        <position position="387"/>
    </location>
    <ligand>
        <name>Zn(2+)</name>
        <dbReference type="ChEBI" id="CHEBI:29105"/>
        <note>catalytic</note>
    </ligand>
</feature>
<keyword evidence="11 21" id="KW-0862">Zinc</keyword>
<feature type="binding site" evidence="20">
    <location>
        <begin position="351"/>
        <end position="355"/>
    </location>
    <ligand>
        <name>substrate</name>
    </ligand>
</feature>
<evidence type="ECO:0000259" key="27">
    <source>
        <dbReference type="Pfam" id="PF17900"/>
    </source>
</evidence>
<feature type="transmembrane region" description="Helical" evidence="23">
    <location>
        <begin position="20"/>
        <end position="40"/>
    </location>
</feature>
<keyword evidence="14 23" id="KW-1133">Transmembrane helix</keyword>
<evidence type="ECO:0000256" key="4">
    <source>
        <dbReference type="ARBA" id="ARBA00011748"/>
    </source>
</evidence>
<keyword evidence="5 23" id="KW-0031">Aminopeptidase</keyword>
<dbReference type="FunFam" id="2.60.40.1910:FF:000003">
    <property type="entry name" value="Aminopeptidase"/>
    <property type="match status" value="1"/>
</dbReference>
<evidence type="ECO:0000256" key="9">
    <source>
        <dbReference type="ARBA" id="ARBA00022723"/>
    </source>
</evidence>
<evidence type="ECO:0000256" key="22">
    <source>
        <dbReference type="PIRSR" id="PIRSR634016-4"/>
    </source>
</evidence>
<dbReference type="EMBL" id="JAWDJR010000013">
    <property type="protein sequence ID" value="KAK9964820.1"/>
    <property type="molecule type" value="Genomic_DNA"/>
</dbReference>
<dbReference type="InterPro" id="IPR034016">
    <property type="entry name" value="M1_APN-typ"/>
</dbReference>
<dbReference type="CDD" id="cd09601">
    <property type="entry name" value="M1_APN-Q_like"/>
    <property type="match status" value="1"/>
</dbReference>
<dbReference type="PANTHER" id="PTHR11533:SF276">
    <property type="entry name" value="GLUTAMYL AMINOPEPTIDASE"/>
    <property type="match status" value="1"/>
</dbReference>
<feature type="domain" description="Peptidase M1 membrane alanine aminopeptidase" evidence="25">
    <location>
        <begin position="315"/>
        <end position="532"/>
    </location>
</feature>
<organism evidence="28 29">
    <name type="scientific">Culter alburnus</name>
    <name type="common">Topmouth culter</name>
    <dbReference type="NCBI Taxonomy" id="194366"/>
    <lineage>
        <taxon>Eukaryota</taxon>
        <taxon>Metazoa</taxon>
        <taxon>Chordata</taxon>
        <taxon>Craniata</taxon>
        <taxon>Vertebrata</taxon>
        <taxon>Euteleostomi</taxon>
        <taxon>Actinopterygii</taxon>
        <taxon>Neopterygii</taxon>
        <taxon>Teleostei</taxon>
        <taxon>Ostariophysi</taxon>
        <taxon>Cypriniformes</taxon>
        <taxon>Xenocyprididae</taxon>
        <taxon>Xenocypridinae</taxon>
        <taxon>Culter</taxon>
    </lineage>
</organism>
<dbReference type="SUPFAM" id="SSF55486">
    <property type="entry name" value="Metalloproteases ('zincins'), catalytic domain"/>
    <property type="match status" value="1"/>
</dbReference>
<feature type="domain" description="Aminopeptidase N-like N-terminal" evidence="27">
    <location>
        <begin position="89"/>
        <end position="280"/>
    </location>
</feature>
<dbReference type="Gene3D" id="2.60.40.1730">
    <property type="entry name" value="tricorn interacting facor f3 domain"/>
    <property type="match status" value="1"/>
</dbReference>
<evidence type="ECO:0000256" key="13">
    <source>
        <dbReference type="ARBA" id="ARBA00022968"/>
    </source>
</evidence>
<dbReference type="SUPFAM" id="SSF63737">
    <property type="entry name" value="Leukotriene A4 hydrolase N-terminal domain"/>
    <property type="match status" value="1"/>
</dbReference>
<dbReference type="Pfam" id="PF01433">
    <property type="entry name" value="Peptidase_M1"/>
    <property type="match status" value="1"/>
</dbReference>
<feature type="binding site" evidence="20">
    <location>
        <position position="888"/>
    </location>
    <ligand>
        <name>substrate</name>
    </ligand>
</feature>
<evidence type="ECO:0000256" key="12">
    <source>
        <dbReference type="ARBA" id="ARBA00022837"/>
    </source>
</evidence>
<dbReference type="InterPro" id="IPR050344">
    <property type="entry name" value="Peptidase_M1_aminopeptidases"/>
</dbReference>
<evidence type="ECO:0000259" key="26">
    <source>
        <dbReference type="Pfam" id="PF11838"/>
    </source>
</evidence>
<comment type="similarity">
    <text evidence="3 23">Belongs to the peptidase M1 family.</text>
</comment>
<evidence type="ECO:0000256" key="1">
    <source>
        <dbReference type="ARBA" id="ARBA00001703"/>
    </source>
</evidence>
<dbReference type="GO" id="GO:0008270">
    <property type="term" value="F:zinc ion binding"/>
    <property type="evidence" value="ECO:0007669"/>
    <property type="project" value="UniProtKB-UniRule"/>
</dbReference>
<dbReference type="InterPro" id="IPR024571">
    <property type="entry name" value="ERAP1-like_C_dom"/>
</dbReference>
<evidence type="ECO:0000256" key="5">
    <source>
        <dbReference type="ARBA" id="ARBA00022438"/>
    </source>
</evidence>
<keyword evidence="13" id="KW-0735">Signal-anchor</keyword>